<evidence type="ECO:0000313" key="2">
    <source>
        <dbReference type="EMBL" id="QBP40320.1"/>
    </source>
</evidence>
<dbReference type="RefSeq" id="WP_134209055.1">
    <property type="nucleotide sequence ID" value="NZ_CP038015.1"/>
</dbReference>
<feature type="region of interest" description="Disordered" evidence="1">
    <location>
        <begin position="1"/>
        <end position="31"/>
    </location>
</feature>
<organism evidence="2 3">
    <name type="scientific">Paenisporosarcina antarctica</name>
    <dbReference type="NCBI Taxonomy" id="417367"/>
    <lineage>
        <taxon>Bacteria</taxon>
        <taxon>Bacillati</taxon>
        <taxon>Bacillota</taxon>
        <taxon>Bacilli</taxon>
        <taxon>Bacillales</taxon>
        <taxon>Caryophanaceae</taxon>
        <taxon>Paenisporosarcina</taxon>
    </lineage>
</organism>
<dbReference type="AlphaFoldDB" id="A0A4P6ZV07"/>
<protein>
    <recommendedName>
        <fullName evidence="4">Gamma-type small acid-soluble spore protein</fullName>
    </recommendedName>
</protein>
<dbReference type="EMBL" id="CP038015">
    <property type="protein sequence ID" value="QBP40320.1"/>
    <property type="molecule type" value="Genomic_DNA"/>
</dbReference>
<evidence type="ECO:0008006" key="4">
    <source>
        <dbReference type="Google" id="ProtNLM"/>
    </source>
</evidence>
<reference evidence="2 3" key="1">
    <citation type="submission" date="2019-03" db="EMBL/GenBank/DDBJ databases">
        <title>Complete genome sequence of Paenisporosarcina antarctica CGMCC 1.6503T.</title>
        <authorList>
            <person name="Rong J.-C."/>
            <person name="Chi N.-Y."/>
            <person name="Zhang Q.-F."/>
        </authorList>
    </citation>
    <scope>NUCLEOTIDE SEQUENCE [LARGE SCALE GENOMIC DNA]</scope>
    <source>
        <strain evidence="2 3">CGMCC 1.6503</strain>
    </source>
</reference>
<sequence length="64" mass="7063">MNNNQNIQGTFTKSGTNIADVKSKNEHSGMTYNQIKNVLAKTTGNQDEGDYSQTDIANVKQNNQ</sequence>
<dbReference type="Proteomes" id="UP000294292">
    <property type="component" value="Chromosome"/>
</dbReference>
<accession>A0A4P6ZV07</accession>
<evidence type="ECO:0000256" key="1">
    <source>
        <dbReference type="SAM" id="MobiDB-lite"/>
    </source>
</evidence>
<evidence type="ECO:0000313" key="3">
    <source>
        <dbReference type="Proteomes" id="UP000294292"/>
    </source>
</evidence>
<feature type="compositionally biased region" description="Polar residues" evidence="1">
    <location>
        <begin position="1"/>
        <end position="17"/>
    </location>
</feature>
<gene>
    <name evidence="2" type="ORF">E2636_03765</name>
</gene>
<dbReference type="KEGG" id="panc:E2636_03765"/>
<keyword evidence="3" id="KW-1185">Reference proteome</keyword>
<feature type="region of interest" description="Disordered" evidence="1">
    <location>
        <begin position="43"/>
        <end position="64"/>
    </location>
</feature>
<dbReference type="OrthoDB" id="2738625at2"/>
<proteinExistence type="predicted"/>
<name>A0A4P6ZV07_9BACL</name>